<organism evidence="1 2">
    <name type="scientific">Riccia fluitans</name>
    <dbReference type="NCBI Taxonomy" id="41844"/>
    <lineage>
        <taxon>Eukaryota</taxon>
        <taxon>Viridiplantae</taxon>
        <taxon>Streptophyta</taxon>
        <taxon>Embryophyta</taxon>
        <taxon>Marchantiophyta</taxon>
        <taxon>Marchantiopsida</taxon>
        <taxon>Marchantiidae</taxon>
        <taxon>Marchantiales</taxon>
        <taxon>Ricciaceae</taxon>
        <taxon>Riccia</taxon>
    </lineage>
</organism>
<dbReference type="EMBL" id="JBHFFA010000001">
    <property type="protein sequence ID" value="KAL2653429.1"/>
    <property type="molecule type" value="Genomic_DNA"/>
</dbReference>
<dbReference type="Proteomes" id="UP001605036">
    <property type="component" value="Unassembled WGS sequence"/>
</dbReference>
<evidence type="ECO:0000313" key="2">
    <source>
        <dbReference type="Proteomes" id="UP001605036"/>
    </source>
</evidence>
<reference evidence="1 2" key="1">
    <citation type="submission" date="2024-09" db="EMBL/GenBank/DDBJ databases">
        <title>Chromosome-scale assembly of Riccia fluitans.</title>
        <authorList>
            <person name="Paukszto L."/>
            <person name="Sawicki J."/>
            <person name="Karawczyk K."/>
            <person name="Piernik-Szablinska J."/>
            <person name="Szczecinska M."/>
            <person name="Mazdziarz M."/>
        </authorList>
    </citation>
    <scope>NUCLEOTIDE SEQUENCE [LARGE SCALE GENOMIC DNA]</scope>
    <source>
        <strain evidence="1">Rf_01</strain>
        <tissue evidence="1">Aerial parts of the thallus</tissue>
    </source>
</reference>
<dbReference type="AlphaFoldDB" id="A0ABD1ZPP8"/>
<sequence length="92" mass="10581">MRTTEMHSSLPADINRFFRTRQPIVRHSQPLWIHARSMLKQGYQVEGITVYGWKSFFHCKCTLIFRRGSETGEIDSILLRSAAGLSANQPES</sequence>
<keyword evidence="2" id="KW-1185">Reference proteome</keyword>
<accession>A0ABD1ZPP8</accession>
<name>A0ABD1ZPP8_9MARC</name>
<gene>
    <name evidence="1" type="ORF">R1flu_021557</name>
</gene>
<protein>
    <submittedName>
        <fullName evidence="1">Uncharacterized protein</fullName>
    </submittedName>
</protein>
<proteinExistence type="predicted"/>
<evidence type="ECO:0000313" key="1">
    <source>
        <dbReference type="EMBL" id="KAL2653429.1"/>
    </source>
</evidence>
<comment type="caution">
    <text evidence="1">The sequence shown here is derived from an EMBL/GenBank/DDBJ whole genome shotgun (WGS) entry which is preliminary data.</text>
</comment>